<keyword evidence="2" id="KW-1003">Cell membrane</keyword>
<evidence type="ECO:0000256" key="5">
    <source>
        <dbReference type="ARBA" id="ARBA00022989"/>
    </source>
</evidence>
<dbReference type="SMART" id="SM00304">
    <property type="entry name" value="HAMP"/>
    <property type="match status" value="1"/>
</dbReference>
<dbReference type="PANTHER" id="PTHR32089">
    <property type="entry name" value="METHYL-ACCEPTING CHEMOTAXIS PROTEIN MCPB"/>
    <property type="match status" value="1"/>
</dbReference>
<dbReference type="SMART" id="SM00283">
    <property type="entry name" value="MA"/>
    <property type="match status" value="1"/>
</dbReference>
<feature type="transmembrane region" description="Helical" evidence="10">
    <location>
        <begin position="9"/>
        <end position="29"/>
    </location>
</feature>
<evidence type="ECO:0000313" key="14">
    <source>
        <dbReference type="Proteomes" id="UP000029868"/>
    </source>
</evidence>
<dbReference type="CDD" id="cd06225">
    <property type="entry name" value="HAMP"/>
    <property type="match status" value="1"/>
</dbReference>
<dbReference type="InterPro" id="IPR003660">
    <property type="entry name" value="HAMP_dom"/>
</dbReference>
<gene>
    <name evidence="13" type="ORF">GAB14E_0364</name>
</gene>
<dbReference type="GO" id="GO:0006935">
    <property type="term" value="P:chemotaxis"/>
    <property type="evidence" value="ECO:0007669"/>
    <property type="project" value="UniProtKB-KW"/>
</dbReference>
<keyword evidence="6 10" id="KW-0472">Membrane</keyword>
<reference evidence="13 14" key="1">
    <citation type="submission" date="2014-08" db="EMBL/GenBank/DDBJ databases">
        <title>Genomic and Phenotypic Diversity of Colwellia psychrerythraea strains from Disparate Marine Basins.</title>
        <authorList>
            <person name="Techtmann S.M."/>
            <person name="Stelling S.C."/>
            <person name="Utturkar S.M."/>
            <person name="Alshibli N."/>
            <person name="Harris A."/>
            <person name="Brown S.D."/>
            <person name="Hazen T.C."/>
        </authorList>
    </citation>
    <scope>NUCLEOTIDE SEQUENCE [LARGE SCALE GENOMIC DNA]</scope>
    <source>
        <strain evidence="13 14">GAB14E</strain>
    </source>
</reference>
<feature type="transmembrane region" description="Helical" evidence="10">
    <location>
        <begin position="308"/>
        <end position="328"/>
    </location>
</feature>
<dbReference type="Gene3D" id="3.30.450.20">
    <property type="entry name" value="PAS domain"/>
    <property type="match status" value="2"/>
</dbReference>
<evidence type="ECO:0000256" key="7">
    <source>
        <dbReference type="ARBA" id="ARBA00023224"/>
    </source>
</evidence>
<evidence type="ECO:0000256" key="6">
    <source>
        <dbReference type="ARBA" id="ARBA00023136"/>
    </source>
</evidence>
<feature type="domain" description="Methyl-accepting transducer" evidence="11">
    <location>
        <begin position="388"/>
        <end position="624"/>
    </location>
</feature>
<dbReference type="OrthoDB" id="2489132at2"/>
<keyword evidence="7 9" id="KW-0807">Transducer</keyword>
<dbReference type="PANTHER" id="PTHR32089:SF119">
    <property type="entry name" value="METHYL-ACCEPTING CHEMOTAXIS PROTEIN CTPL"/>
    <property type="match status" value="1"/>
</dbReference>
<keyword evidence="5 10" id="KW-1133">Transmembrane helix</keyword>
<dbReference type="PATRIC" id="fig|28229.3.peg.1302"/>
<evidence type="ECO:0000259" key="11">
    <source>
        <dbReference type="PROSITE" id="PS50111"/>
    </source>
</evidence>
<name>A0A099L2N1_COLPS</name>
<evidence type="ECO:0000256" key="9">
    <source>
        <dbReference type="PROSITE-ProRule" id="PRU00284"/>
    </source>
</evidence>
<dbReference type="AlphaFoldDB" id="A0A099L2N1"/>
<feature type="domain" description="HAMP" evidence="12">
    <location>
        <begin position="329"/>
        <end position="383"/>
    </location>
</feature>
<dbReference type="PROSITE" id="PS50885">
    <property type="entry name" value="HAMP"/>
    <property type="match status" value="1"/>
</dbReference>
<evidence type="ECO:0000256" key="3">
    <source>
        <dbReference type="ARBA" id="ARBA00022500"/>
    </source>
</evidence>
<dbReference type="Pfam" id="PF02743">
    <property type="entry name" value="dCache_1"/>
    <property type="match status" value="1"/>
</dbReference>
<comment type="similarity">
    <text evidence="8">Belongs to the methyl-accepting chemotaxis (MCP) protein family.</text>
</comment>
<dbReference type="GO" id="GO:0007165">
    <property type="term" value="P:signal transduction"/>
    <property type="evidence" value="ECO:0007669"/>
    <property type="project" value="UniProtKB-KW"/>
</dbReference>
<evidence type="ECO:0000256" key="1">
    <source>
        <dbReference type="ARBA" id="ARBA00004651"/>
    </source>
</evidence>
<dbReference type="CDD" id="cd12912">
    <property type="entry name" value="PDC2_MCP_like"/>
    <property type="match status" value="1"/>
</dbReference>
<proteinExistence type="inferred from homology"/>
<dbReference type="GO" id="GO:0005886">
    <property type="term" value="C:plasma membrane"/>
    <property type="evidence" value="ECO:0007669"/>
    <property type="project" value="UniProtKB-SubCell"/>
</dbReference>
<sequence>MSKSIRSKFLLYVSGGVSLALVLAAIFIISQVSNRTEQQVNKTLQAAVQLEANKIQTFVDKQVRGLEGFFRIPSLISWVDNHKSFLTDKSTADYQLFLQTLKGESSSDPYTKSVFFGSEHTGEYLDEHGVYKQGDYDVRTRQWYKDLKQQQKWTMSDVELHPADNYIYTAINIPIFNFDGDFIGVGGADILIDSIAEFVDQAKYQGEGTAFLMTQDGKVIYFPLKNGKIAHNQVIAELDEQQGYAGFDNLAKLAKKNLQGVSEISLNGEAQIVAYQSIQDDKPQMHWVIGLMVAKDTVYSPLYNTIKLSIFIVIALIAIVSIIISLVAKSVTKPLTELHDAMINVASGQGDLTKRITVKTNDEIGELANAFNQFTEQIHDLVTDISQMSDKLNHSIHSVGELTKKSSFKIADSRNDVASASGNIAEMSSAAKEISTTAQSADEQVTDACQITQQGKSLIGSTVTIMQEAQQQIQHTVSVIAQLKEDSESISNVVEVIESIASQTNLLALNAAIEAARAGENGRGFAVVADEVRTLASRTQQSTDSIQKMINNLQTSASTAEQVILTNQTQFSQTVQQVNEVDTILTKIDTTIDSARELNVTINKLTEHQDVLSEQMTSIMGSIDEFAESATTDSSTVNEHVLTIESNCQSLDKLVKRFKIA</sequence>
<comment type="subcellular location">
    <subcellularLocation>
        <location evidence="1">Cell membrane</location>
        <topology evidence="1">Multi-pass membrane protein</topology>
    </subcellularLocation>
</comment>
<accession>A0A099L2N1</accession>
<evidence type="ECO:0000256" key="8">
    <source>
        <dbReference type="ARBA" id="ARBA00029447"/>
    </source>
</evidence>
<dbReference type="InterPro" id="IPR033479">
    <property type="entry name" value="dCache_1"/>
</dbReference>
<organism evidence="13 14">
    <name type="scientific">Colwellia psychrerythraea</name>
    <name type="common">Vibrio psychroerythus</name>
    <dbReference type="NCBI Taxonomy" id="28229"/>
    <lineage>
        <taxon>Bacteria</taxon>
        <taxon>Pseudomonadati</taxon>
        <taxon>Pseudomonadota</taxon>
        <taxon>Gammaproteobacteria</taxon>
        <taxon>Alteromonadales</taxon>
        <taxon>Colwelliaceae</taxon>
        <taxon>Colwellia</taxon>
    </lineage>
</organism>
<dbReference type="PROSITE" id="PS50111">
    <property type="entry name" value="CHEMOTAXIS_TRANSDUC_2"/>
    <property type="match status" value="1"/>
</dbReference>
<dbReference type="Gene3D" id="1.10.287.950">
    <property type="entry name" value="Methyl-accepting chemotaxis protein"/>
    <property type="match status" value="1"/>
</dbReference>
<dbReference type="Pfam" id="PF00672">
    <property type="entry name" value="HAMP"/>
    <property type="match status" value="1"/>
</dbReference>
<dbReference type="EMBL" id="JQEC01000011">
    <property type="protein sequence ID" value="KGJ96417.1"/>
    <property type="molecule type" value="Genomic_DNA"/>
</dbReference>
<evidence type="ECO:0000256" key="4">
    <source>
        <dbReference type="ARBA" id="ARBA00022692"/>
    </source>
</evidence>
<evidence type="ECO:0000313" key="13">
    <source>
        <dbReference type="EMBL" id="KGJ96417.1"/>
    </source>
</evidence>
<dbReference type="CDD" id="cd11386">
    <property type="entry name" value="MCP_signal"/>
    <property type="match status" value="1"/>
</dbReference>
<dbReference type="Pfam" id="PF00015">
    <property type="entry name" value="MCPsignal"/>
    <property type="match status" value="1"/>
</dbReference>
<dbReference type="RefSeq" id="WP_033081346.1">
    <property type="nucleotide sequence ID" value="NZ_JQEC01000011.1"/>
</dbReference>
<keyword evidence="3" id="KW-0145">Chemotaxis</keyword>
<evidence type="ECO:0000256" key="2">
    <source>
        <dbReference type="ARBA" id="ARBA00022475"/>
    </source>
</evidence>
<dbReference type="FunFam" id="1.10.287.950:FF:000001">
    <property type="entry name" value="Methyl-accepting chemotaxis sensory transducer"/>
    <property type="match status" value="1"/>
</dbReference>
<dbReference type="Proteomes" id="UP000029868">
    <property type="component" value="Unassembled WGS sequence"/>
</dbReference>
<evidence type="ECO:0000256" key="10">
    <source>
        <dbReference type="SAM" id="Phobius"/>
    </source>
</evidence>
<protein>
    <submittedName>
        <fullName evidence="13">Methyl-accepting chemotaxis sensory transducer with Cache sensor</fullName>
    </submittedName>
</protein>
<dbReference type="SUPFAM" id="SSF58104">
    <property type="entry name" value="Methyl-accepting chemotaxis protein (MCP) signaling domain"/>
    <property type="match status" value="1"/>
</dbReference>
<dbReference type="InterPro" id="IPR004089">
    <property type="entry name" value="MCPsignal_dom"/>
</dbReference>
<evidence type="ECO:0000259" key="12">
    <source>
        <dbReference type="PROSITE" id="PS50885"/>
    </source>
</evidence>
<comment type="caution">
    <text evidence="13">The sequence shown here is derived from an EMBL/GenBank/DDBJ whole genome shotgun (WGS) entry which is preliminary data.</text>
</comment>
<keyword evidence="4 10" id="KW-0812">Transmembrane</keyword>